<feature type="transmembrane region" description="Helical" evidence="7">
    <location>
        <begin position="37"/>
        <end position="57"/>
    </location>
</feature>
<dbReference type="InterPro" id="IPR007182">
    <property type="entry name" value="MnhB"/>
</dbReference>
<accession>D2Z4W1</accession>
<sequence>MRKPLSLVARTVCDLFAWFLIIFGVYVIIHGDVTPGGGFQGGAIVGSFMALLLVAHGGDRVLEWVKTSIYWIMLFVGLMMFIGFGLRGIPEGAFFYNFLAVPHDVAKTMAHGLIPFSGTIGVMDIAVGIEVAGGLTVIILSMFRGIVLHDFADSRKETGHDG</sequence>
<organism evidence="9 10">
    <name type="scientific">Dethiosulfovibrio peptidovorans DSM 11002</name>
    <dbReference type="NCBI Taxonomy" id="469381"/>
    <lineage>
        <taxon>Bacteria</taxon>
        <taxon>Thermotogati</taxon>
        <taxon>Synergistota</taxon>
        <taxon>Synergistia</taxon>
        <taxon>Synergistales</taxon>
        <taxon>Dethiosulfovibrionaceae</taxon>
        <taxon>Dethiosulfovibrio</taxon>
    </lineage>
</organism>
<name>D2Z4W1_9BACT</name>
<evidence type="ECO:0000256" key="3">
    <source>
        <dbReference type="ARBA" id="ARBA00022475"/>
    </source>
</evidence>
<evidence type="ECO:0000256" key="2">
    <source>
        <dbReference type="ARBA" id="ARBA00009425"/>
    </source>
</evidence>
<gene>
    <name evidence="9" type="ORF">Dpep_2433</name>
</gene>
<dbReference type="GO" id="GO:0005886">
    <property type="term" value="C:plasma membrane"/>
    <property type="evidence" value="ECO:0007669"/>
    <property type="project" value="UniProtKB-SubCell"/>
</dbReference>
<dbReference type="InterPro" id="IPR050622">
    <property type="entry name" value="CPA3_antiporter_subunitB"/>
</dbReference>
<evidence type="ECO:0000313" key="10">
    <source>
        <dbReference type="Proteomes" id="UP000006427"/>
    </source>
</evidence>
<dbReference type="Pfam" id="PF04039">
    <property type="entry name" value="MnhB"/>
    <property type="match status" value="1"/>
</dbReference>
<dbReference type="RefSeq" id="WP_005662531.1">
    <property type="nucleotide sequence ID" value="NZ_ABTR02000001.1"/>
</dbReference>
<feature type="transmembrane region" description="Helical" evidence="7">
    <location>
        <begin position="12"/>
        <end position="31"/>
    </location>
</feature>
<dbReference type="OrthoDB" id="9798859at2"/>
<dbReference type="PaxDb" id="469381-Dpep_2433"/>
<evidence type="ECO:0000313" key="9">
    <source>
        <dbReference type="EMBL" id="EFC92455.1"/>
    </source>
</evidence>
<comment type="subcellular location">
    <subcellularLocation>
        <location evidence="1">Cell membrane</location>
        <topology evidence="1">Multi-pass membrane protein</topology>
    </subcellularLocation>
</comment>
<dbReference type="NCBIfam" id="NF006248">
    <property type="entry name" value="PRK08386.1"/>
    <property type="match status" value="1"/>
</dbReference>
<keyword evidence="6 7" id="KW-0472">Membrane</keyword>
<dbReference type="PANTHER" id="PTHR33932:SF4">
    <property type="entry name" value="NA(+)_H(+) ANTIPORTER SUBUNIT B"/>
    <property type="match status" value="1"/>
</dbReference>
<feature type="transmembrane region" description="Helical" evidence="7">
    <location>
        <begin position="125"/>
        <end position="147"/>
    </location>
</feature>
<dbReference type="STRING" id="469381.Dpep_2433"/>
<evidence type="ECO:0000256" key="5">
    <source>
        <dbReference type="ARBA" id="ARBA00022989"/>
    </source>
</evidence>
<keyword evidence="10" id="KW-1185">Reference proteome</keyword>
<comment type="caution">
    <text evidence="9">The sequence shown here is derived from an EMBL/GenBank/DDBJ whole genome shotgun (WGS) entry which is preliminary data.</text>
</comment>
<proteinExistence type="inferred from homology"/>
<evidence type="ECO:0000259" key="8">
    <source>
        <dbReference type="Pfam" id="PF04039"/>
    </source>
</evidence>
<dbReference type="PANTHER" id="PTHR33932">
    <property type="entry name" value="NA(+)/H(+) ANTIPORTER SUBUNIT B"/>
    <property type="match status" value="1"/>
</dbReference>
<keyword evidence="5 7" id="KW-1133">Transmembrane helix</keyword>
<dbReference type="AlphaFoldDB" id="D2Z4W1"/>
<evidence type="ECO:0000256" key="1">
    <source>
        <dbReference type="ARBA" id="ARBA00004651"/>
    </source>
</evidence>
<feature type="transmembrane region" description="Helical" evidence="7">
    <location>
        <begin position="69"/>
        <end position="89"/>
    </location>
</feature>
<dbReference type="eggNOG" id="COG2111">
    <property type="taxonomic scope" value="Bacteria"/>
</dbReference>
<keyword evidence="4 7" id="KW-0812">Transmembrane</keyword>
<dbReference type="Proteomes" id="UP000006427">
    <property type="component" value="Unassembled WGS sequence"/>
</dbReference>
<feature type="domain" description="Na+/H+ antiporter MnhB subunit-related protein" evidence="8">
    <location>
        <begin position="9"/>
        <end position="136"/>
    </location>
</feature>
<reference evidence="9 10" key="1">
    <citation type="journal article" date="2010" name="Stand. Genomic Sci.">
        <title>Permanent draft genome sequence of Dethiosulfovibrio peptidovorans type strain (SEBR 4207).</title>
        <authorList>
            <person name="Labutti K."/>
            <person name="Mayilraj S."/>
            <person name="Clum A."/>
            <person name="Lucas S."/>
            <person name="Glavina Del Rio T."/>
            <person name="Nolan M."/>
            <person name="Tice H."/>
            <person name="Cheng J.F."/>
            <person name="Pitluck S."/>
            <person name="Liolios K."/>
            <person name="Ivanova N."/>
            <person name="Mavromatis K."/>
            <person name="Mikhailova N."/>
            <person name="Pati A."/>
            <person name="Goodwin L."/>
            <person name="Chen A."/>
            <person name="Palaniappan K."/>
            <person name="Land M."/>
            <person name="Hauser L."/>
            <person name="Chang Y.J."/>
            <person name="Jeffries C.D."/>
            <person name="Rohde M."/>
            <person name="Spring S."/>
            <person name="Goker M."/>
            <person name="Woyke T."/>
            <person name="Bristow J."/>
            <person name="Eisen J.A."/>
            <person name="Markowitz V."/>
            <person name="Hugenholtz P."/>
            <person name="Kyrpides N.C."/>
            <person name="Klenk H.P."/>
            <person name="Lapidus A."/>
        </authorList>
    </citation>
    <scope>NUCLEOTIDE SEQUENCE [LARGE SCALE GENOMIC DNA]</scope>
    <source>
        <strain evidence="9 10">DSM 11002</strain>
    </source>
</reference>
<comment type="similarity">
    <text evidence="2">Belongs to the CPA3 antiporters (TC 2.A.63) subunit B family.</text>
</comment>
<evidence type="ECO:0000256" key="7">
    <source>
        <dbReference type="SAM" id="Phobius"/>
    </source>
</evidence>
<keyword evidence="3" id="KW-1003">Cell membrane</keyword>
<evidence type="ECO:0000256" key="6">
    <source>
        <dbReference type="ARBA" id="ARBA00023136"/>
    </source>
</evidence>
<dbReference type="EMBL" id="ABTR02000001">
    <property type="protein sequence ID" value="EFC92455.1"/>
    <property type="molecule type" value="Genomic_DNA"/>
</dbReference>
<evidence type="ECO:0000256" key="4">
    <source>
        <dbReference type="ARBA" id="ARBA00022692"/>
    </source>
</evidence>
<protein>
    <submittedName>
        <fullName evidence="9">Na+/H+ antiporter MnhB subunit-related protein</fullName>
    </submittedName>
</protein>